<reference evidence="2 3" key="1">
    <citation type="submission" date="2024-07" db="EMBL/GenBank/DDBJ databases">
        <authorList>
            <person name="Kang M."/>
        </authorList>
    </citation>
    <scope>NUCLEOTIDE SEQUENCE [LARGE SCALE GENOMIC DNA]</scope>
    <source>
        <strain evidence="2 3">DFM31</strain>
    </source>
</reference>
<name>A0ABV3L109_9RHOB</name>
<dbReference type="EMBL" id="JBFBVU010000001">
    <property type="protein sequence ID" value="MEV8465241.1"/>
    <property type="molecule type" value="Genomic_DNA"/>
</dbReference>
<evidence type="ECO:0000256" key="1">
    <source>
        <dbReference type="SAM" id="MobiDB-lite"/>
    </source>
</evidence>
<dbReference type="Proteomes" id="UP001553161">
    <property type="component" value="Unassembled WGS sequence"/>
</dbReference>
<proteinExistence type="predicted"/>
<evidence type="ECO:0000313" key="2">
    <source>
        <dbReference type="EMBL" id="MEV8465241.1"/>
    </source>
</evidence>
<organism evidence="2 3">
    <name type="scientific">Meridianimarinicoccus marinus</name>
    <dbReference type="NCBI Taxonomy" id="3231483"/>
    <lineage>
        <taxon>Bacteria</taxon>
        <taxon>Pseudomonadati</taxon>
        <taxon>Pseudomonadota</taxon>
        <taxon>Alphaproteobacteria</taxon>
        <taxon>Rhodobacterales</taxon>
        <taxon>Paracoccaceae</taxon>
        <taxon>Meridianimarinicoccus</taxon>
    </lineage>
</organism>
<feature type="region of interest" description="Disordered" evidence="1">
    <location>
        <begin position="218"/>
        <end position="240"/>
    </location>
</feature>
<evidence type="ECO:0000313" key="3">
    <source>
        <dbReference type="Proteomes" id="UP001553161"/>
    </source>
</evidence>
<comment type="caution">
    <text evidence="2">The sequence shown here is derived from an EMBL/GenBank/DDBJ whole genome shotgun (WGS) entry which is preliminary data.</text>
</comment>
<protein>
    <submittedName>
        <fullName evidence="2">Uncharacterized protein</fullName>
    </submittedName>
</protein>
<gene>
    <name evidence="2" type="ORF">AB0T83_00415</name>
</gene>
<sequence length="240" mass="26168">MGRRVPLPLVVDVDGALLQRGLCHSILRTTLRRAPWMTRRHWHGRRTDLTAITLAEALPNLEVPVSLNRDLLSQIAVHHRLGGITYLMGQAQAGMLAALGDFLGIEAQVLGSDADMPLDRIRQAHLLPTLFGSKGFILIGGRRSGEALCLAARECWLVDGTPGMKRRLRTHGGRMTVLPPPLWLPLRVPMARICGIGMAGGGPSLGQLASRAVWMRETEKTRPAGGAPETQKQADARRRA</sequence>
<keyword evidence="3" id="KW-1185">Reference proteome</keyword>
<accession>A0ABV3L109</accession>